<evidence type="ECO:0000313" key="1">
    <source>
        <dbReference type="EMBL" id="EWT03703.1"/>
    </source>
</evidence>
<dbReference type="OrthoDB" id="525039at2"/>
<comment type="caution">
    <text evidence="1">The sequence shown here is derived from an EMBL/GenBank/DDBJ whole genome shotgun (WGS) entry which is preliminary data.</text>
</comment>
<dbReference type="Proteomes" id="UP000019494">
    <property type="component" value="Unassembled WGS sequence"/>
</dbReference>
<dbReference type="RefSeq" id="WP_034722964.1">
    <property type="nucleotide sequence ID" value="NZ_AWQS01000535.1"/>
</dbReference>
<organism evidence="1 2">
    <name type="scientific">Intrasporangium chromatireducens Q5-1</name>
    <dbReference type="NCBI Taxonomy" id="584657"/>
    <lineage>
        <taxon>Bacteria</taxon>
        <taxon>Bacillati</taxon>
        <taxon>Actinomycetota</taxon>
        <taxon>Actinomycetes</taxon>
        <taxon>Micrococcales</taxon>
        <taxon>Intrasporangiaceae</taxon>
        <taxon>Intrasporangium</taxon>
    </lineage>
</organism>
<sequence>MRPGQRIDIWQANGSICSYLVQRIWRSVDAEHGYPALVTREKLYDVSGPERLFLATCGGRWSDRIQNYLDLNIVVATPLGR</sequence>
<name>W9GFU0_9MICO</name>
<gene>
    <name evidence="1" type="ORF">N864_19405</name>
</gene>
<protein>
    <submittedName>
        <fullName evidence="1">Uncharacterized protein</fullName>
    </submittedName>
</protein>
<reference evidence="2" key="1">
    <citation type="submission" date="2013-08" db="EMBL/GenBank/DDBJ databases">
        <title>Intrasporangium oryzae NRRL B-24470.</title>
        <authorList>
            <person name="Liu H."/>
            <person name="Wang G."/>
        </authorList>
    </citation>
    <scope>NUCLEOTIDE SEQUENCE [LARGE SCALE GENOMIC DNA]</scope>
    <source>
        <strain evidence="2">Q5-1</strain>
    </source>
</reference>
<dbReference type="EMBL" id="AWQS01000535">
    <property type="protein sequence ID" value="EWT03703.1"/>
    <property type="molecule type" value="Genomic_DNA"/>
</dbReference>
<accession>W9GFU0</accession>
<dbReference type="AlphaFoldDB" id="W9GFU0"/>
<proteinExistence type="predicted"/>
<keyword evidence="2" id="KW-1185">Reference proteome</keyword>
<evidence type="ECO:0000313" key="2">
    <source>
        <dbReference type="Proteomes" id="UP000019494"/>
    </source>
</evidence>